<comment type="caution">
    <text evidence="5">The sequence shown here is derived from an EMBL/GenBank/DDBJ whole genome shotgun (WGS) entry which is preliminary data.</text>
</comment>
<evidence type="ECO:0000256" key="3">
    <source>
        <dbReference type="ARBA" id="ARBA00023163"/>
    </source>
</evidence>
<reference evidence="5 6" key="1">
    <citation type="submission" date="2019-08" db="EMBL/GenBank/DDBJ databases">
        <title>Bioinformatics analysis of the strain L3 and L5.</title>
        <authorList>
            <person name="Li X."/>
        </authorList>
    </citation>
    <scope>NUCLEOTIDE SEQUENCE [LARGE SCALE GENOMIC DNA]</scope>
    <source>
        <strain evidence="5 6">L3</strain>
    </source>
</reference>
<dbReference type="InterPro" id="IPR052158">
    <property type="entry name" value="INH-QAR"/>
</dbReference>
<dbReference type="Gene3D" id="3.40.50.880">
    <property type="match status" value="1"/>
</dbReference>
<keyword evidence="3" id="KW-0804">Transcription</keyword>
<dbReference type="Gene3D" id="1.10.10.60">
    <property type="entry name" value="Homeodomain-like"/>
    <property type="match status" value="1"/>
</dbReference>
<feature type="domain" description="HTH araC/xylS-type" evidence="4">
    <location>
        <begin position="236"/>
        <end position="334"/>
    </location>
</feature>
<evidence type="ECO:0000259" key="4">
    <source>
        <dbReference type="PROSITE" id="PS01124"/>
    </source>
</evidence>
<dbReference type="CDD" id="cd03136">
    <property type="entry name" value="GATase1_AraC_ArgR_like"/>
    <property type="match status" value="1"/>
</dbReference>
<evidence type="ECO:0000256" key="2">
    <source>
        <dbReference type="ARBA" id="ARBA00023125"/>
    </source>
</evidence>
<dbReference type="Pfam" id="PF12833">
    <property type="entry name" value="HTH_18"/>
    <property type="match status" value="1"/>
</dbReference>
<name>A0A640W9A0_9GAMM</name>
<dbReference type="InterPro" id="IPR029062">
    <property type="entry name" value="Class_I_gatase-like"/>
</dbReference>
<dbReference type="SMART" id="SM00342">
    <property type="entry name" value="HTH_ARAC"/>
    <property type="match status" value="1"/>
</dbReference>
<protein>
    <submittedName>
        <fullName evidence="5">GlxA family transcriptional regulator</fullName>
    </submittedName>
</protein>
<dbReference type="Proteomes" id="UP000466024">
    <property type="component" value="Unassembled WGS sequence"/>
</dbReference>
<accession>A0A640W9A0</accession>
<dbReference type="InterPro" id="IPR009057">
    <property type="entry name" value="Homeodomain-like_sf"/>
</dbReference>
<evidence type="ECO:0000313" key="5">
    <source>
        <dbReference type="EMBL" id="KAA0016431.1"/>
    </source>
</evidence>
<gene>
    <name evidence="5" type="ORF">F0A16_17045</name>
</gene>
<dbReference type="SUPFAM" id="SSF52317">
    <property type="entry name" value="Class I glutamine amidotransferase-like"/>
    <property type="match status" value="1"/>
</dbReference>
<sequence length="339" mass="37601">MTDHSTPKWLYPRPDLPPVLSPEEADVTVNLWLLPKFSMLTLYCLLEPLRVANRFGRSLFAWRLFSNDGGPVTASNGVTVDIDAALGRAPIFDNLFIVASYEAEATVASSQWAVLRQVAAHGGLLAALETGAFILARAGLLDGFEVALHWESAPAFVEEFPDLTLSDARYRFDRQRLTGGGGAASLDLMMAFIEREHGANLVAALSRQLVHSRLDPRIEVNAGREVGSEYHPRSVRRAEAIMEANLAQPLMIPDICRRVGQSQRQLNRLFQRYRGETAKGRYLSLRLDRARQILADSRTSVTQAALAVGFAQPAHFSRVYRERFGESPRTTAQRGRGLS</sequence>
<dbReference type="PROSITE" id="PS01124">
    <property type="entry name" value="HTH_ARAC_FAMILY_2"/>
    <property type="match status" value="1"/>
</dbReference>
<evidence type="ECO:0000313" key="6">
    <source>
        <dbReference type="Proteomes" id="UP000466024"/>
    </source>
</evidence>
<dbReference type="RefSeq" id="WP_149436573.1">
    <property type="nucleotide sequence ID" value="NZ_VTPX01000011.1"/>
</dbReference>
<dbReference type="AlphaFoldDB" id="A0A640W9A0"/>
<proteinExistence type="predicted"/>
<dbReference type="PANTHER" id="PTHR43130:SF3">
    <property type="entry name" value="HTH-TYPE TRANSCRIPTIONAL REGULATOR RV1931C"/>
    <property type="match status" value="1"/>
</dbReference>
<dbReference type="PANTHER" id="PTHR43130">
    <property type="entry name" value="ARAC-FAMILY TRANSCRIPTIONAL REGULATOR"/>
    <property type="match status" value="1"/>
</dbReference>
<organism evidence="5 6">
    <name type="scientific">Salinicola corii</name>
    <dbReference type="NCBI Taxonomy" id="2606937"/>
    <lineage>
        <taxon>Bacteria</taxon>
        <taxon>Pseudomonadati</taxon>
        <taxon>Pseudomonadota</taxon>
        <taxon>Gammaproteobacteria</taxon>
        <taxon>Oceanospirillales</taxon>
        <taxon>Halomonadaceae</taxon>
        <taxon>Salinicola</taxon>
    </lineage>
</organism>
<dbReference type="PROSITE" id="PS00041">
    <property type="entry name" value="HTH_ARAC_FAMILY_1"/>
    <property type="match status" value="1"/>
</dbReference>
<dbReference type="EMBL" id="VTPX01000011">
    <property type="protein sequence ID" value="KAA0016431.1"/>
    <property type="molecule type" value="Genomic_DNA"/>
</dbReference>
<keyword evidence="1" id="KW-0805">Transcription regulation</keyword>
<dbReference type="SUPFAM" id="SSF46689">
    <property type="entry name" value="Homeodomain-like"/>
    <property type="match status" value="2"/>
</dbReference>
<dbReference type="InterPro" id="IPR018062">
    <property type="entry name" value="HTH_AraC-typ_CS"/>
</dbReference>
<dbReference type="GO" id="GO:0043565">
    <property type="term" value="F:sequence-specific DNA binding"/>
    <property type="evidence" value="ECO:0007669"/>
    <property type="project" value="InterPro"/>
</dbReference>
<evidence type="ECO:0000256" key="1">
    <source>
        <dbReference type="ARBA" id="ARBA00023015"/>
    </source>
</evidence>
<keyword evidence="6" id="KW-1185">Reference proteome</keyword>
<dbReference type="GO" id="GO:0003700">
    <property type="term" value="F:DNA-binding transcription factor activity"/>
    <property type="evidence" value="ECO:0007669"/>
    <property type="project" value="InterPro"/>
</dbReference>
<keyword evidence="2" id="KW-0238">DNA-binding</keyword>
<dbReference type="InterPro" id="IPR018060">
    <property type="entry name" value="HTH_AraC"/>
</dbReference>